<evidence type="ECO:0000313" key="2">
    <source>
        <dbReference type="EMBL" id="ABS52423.1"/>
    </source>
</evidence>
<dbReference type="eggNOG" id="ENOG5031A58">
    <property type="taxonomic scope" value="Bacteria"/>
</dbReference>
<dbReference type="AlphaFoldDB" id="A7I0Z2"/>
<proteinExistence type="predicted"/>
<gene>
    <name evidence="2" type="ordered locus">CHAB381_0596</name>
</gene>
<dbReference type="HOGENOM" id="CLU_1118549_0_0_7"/>
<organism evidence="2 3">
    <name type="scientific">Campylobacter hominis (strain ATCC BAA-381 / DSM 21671 / CCUG 45161 / LMG 19568 / NCTC 13146 / CH001A)</name>
    <dbReference type="NCBI Taxonomy" id="360107"/>
    <lineage>
        <taxon>Bacteria</taxon>
        <taxon>Pseudomonadati</taxon>
        <taxon>Campylobacterota</taxon>
        <taxon>Epsilonproteobacteria</taxon>
        <taxon>Campylobacterales</taxon>
        <taxon>Campylobacteraceae</taxon>
        <taxon>Campylobacter</taxon>
    </lineage>
</organism>
<keyword evidence="3" id="KW-1185">Reference proteome</keyword>
<dbReference type="Proteomes" id="UP000002407">
    <property type="component" value="Chromosome"/>
</dbReference>
<evidence type="ECO:0000313" key="3">
    <source>
        <dbReference type="Proteomes" id="UP000002407"/>
    </source>
</evidence>
<keyword evidence="1" id="KW-0812">Transmembrane</keyword>
<sequence>MENTNFKNDIFNKNKNLRDYDKEPIIIENKTQFFIAFFGLCVLIFMICMYLYEPNETRFRQLFIIFPIFGLPFMLDYIRNRNNKHLIKLTNTRITHNINKKVIKTIFLDDIISIKRTYFLRDRKWLENQNVFYKMALKYDPYSTIIAFLIIFLTIFLILTKNFSMSNYQILAILFVGIFSFWICKFLYFLIFEREFRLIFYDYLVIYTDSKNINFIIKNNKDYKLLREFFIKIKNIDIDKVECHIWLDDK</sequence>
<keyword evidence="1" id="KW-0472">Membrane</keyword>
<dbReference type="EMBL" id="CP000776">
    <property type="protein sequence ID" value="ABS52423.1"/>
    <property type="molecule type" value="Genomic_DNA"/>
</dbReference>
<dbReference type="STRING" id="360107.CHAB381_0596"/>
<feature type="transmembrane region" description="Helical" evidence="1">
    <location>
        <begin position="171"/>
        <end position="191"/>
    </location>
</feature>
<evidence type="ECO:0000256" key="1">
    <source>
        <dbReference type="SAM" id="Phobius"/>
    </source>
</evidence>
<keyword evidence="1" id="KW-1133">Transmembrane helix</keyword>
<name>A7I0Z2_CAMHC</name>
<feature type="transmembrane region" description="Helical" evidence="1">
    <location>
        <begin position="142"/>
        <end position="159"/>
    </location>
</feature>
<feature type="transmembrane region" description="Helical" evidence="1">
    <location>
        <begin position="33"/>
        <end position="52"/>
    </location>
</feature>
<protein>
    <submittedName>
        <fullName evidence="2">Uncharacterized protein</fullName>
    </submittedName>
</protein>
<dbReference type="RefSeq" id="WP_012108470.1">
    <property type="nucleotide sequence ID" value="NC_009714.1"/>
</dbReference>
<reference evidence="3" key="1">
    <citation type="submission" date="2007-07" db="EMBL/GenBank/DDBJ databases">
        <title>Complete genome sequence of Campylobacter hominis ATCC BAA-381, a commensal isolated from the human gastrointestinal tract.</title>
        <authorList>
            <person name="Fouts D.E."/>
            <person name="Mongodin E.F."/>
            <person name="Puiu D."/>
            <person name="Sebastian Y."/>
            <person name="Miller W.G."/>
            <person name="Mandrell R.E."/>
            <person name="Nelson K.E."/>
        </authorList>
    </citation>
    <scope>NUCLEOTIDE SEQUENCE [LARGE SCALE GENOMIC DNA]</scope>
    <source>
        <strain evidence="3">ATCC BAA-381 / LMG 19568 / NCTC 13146 / CH001A</strain>
    </source>
</reference>
<accession>A7I0Z2</accession>
<dbReference type="KEGG" id="cha:CHAB381_0596"/>
<feature type="transmembrane region" description="Helical" evidence="1">
    <location>
        <begin position="58"/>
        <end position="78"/>
    </location>
</feature>
<dbReference type="OrthoDB" id="5363552at2"/>